<dbReference type="GO" id="GO:0035251">
    <property type="term" value="F:UDP-glucosyltransferase activity"/>
    <property type="evidence" value="ECO:0007669"/>
    <property type="project" value="InterPro"/>
</dbReference>
<dbReference type="Gene3D" id="3.40.50.2000">
    <property type="entry name" value="Glycogen Phosphorylase B"/>
    <property type="match status" value="2"/>
</dbReference>
<dbReference type="EMBL" id="VIEB01000253">
    <property type="protein sequence ID" value="TQD98361.1"/>
    <property type="molecule type" value="Genomic_DNA"/>
</dbReference>
<evidence type="ECO:0000313" key="3">
    <source>
        <dbReference type="EMBL" id="TQD98361.1"/>
    </source>
</evidence>
<keyword evidence="1" id="KW-0328">Glycosyltransferase</keyword>
<keyword evidence="2" id="KW-0808">Transferase</keyword>
<accession>A0A540MHY6</accession>
<organism evidence="3 4">
    <name type="scientific">Malus baccata</name>
    <name type="common">Siberian crab apple</name>
    <name type="synonym">Pyrus baccata</name>
    <dbReference type="NCBI Taxonomy" id="106549"/>
    <lineage>
        <taxon>Eukaryota</taxon>
        <taxon>Viridiplantae</taxon>
        <taxon>Streptophyta</taxon>
        <taxon>Embryophyta</taxon>
        <taxon>Tracheophyta</taxon>
        <taxon>Spermatophyta</taxon>
        <taxon>Magnoliopsida</taxon>
        <taxon>eudicotyledons</taxon>
        <taxon>Gunneridae</taxon>
        <taxon>Pentapetalae</taxon>
        <taxon>rosids</taxon>
        <taxon>fabids</taxon>
        <taxon>Rosales</taxon>
        <taxon>Rosaceae</taxon>
        <taxon>Amygdaloideae</taxon>
        <taxon>Maleae</taxon>
        <taxon>Malus</taxon>
    </lineage>
</organism>
<comment type="caution">
    <text evidence="3">The sequence shown here is derived from an EMBL/GenBank/DDBJ whole genome shotgun (WGS) entry which is preliminary data.</text>
</comment>
<evidence type="ECO:0000313" key="4">
    <source>
        <dbReference type="Proteomes" id="UP000315295"/>
    </source>
</evidence>
<evidence type="ECO:0000256" key="2">
    <source>
        <dbReference type="ARBA" id="ARBA00022679"/>
    </source>
</evidence>
<dbReference type="AlphaFoldDB" id="A0A540MHY6"/>
<name>A0A540MHY6_MALBA</name>
<gene>
    <name evidence="3" type="ORF">C1H46_015962</name>
</gene>
<dbReference type="CDD" id="cd03784">
    <property type="entry name" value="GT1_Gtf-like"/>
    <property type="match status" value="1"/>
</dbReference>
<dbReference type="STRING" id="106549.A0A540MHY6"/>
<dbReference type="PANTHER" id="PTHR48048:SF81">
    <property type="entry name" value="GLYCOSYLTRANSFERASE"/>
    <property type="match status" value="1"/>
</dbReference>
<sequence length="360" mass="39922">MAKSHVVFISTPGIGNLVPLVEFAQLLVNHDRRLHATILIITMSQRPIVNAYIQSRVATSTSITFLRLPSVDSPSPDQYGSTMGYISLLIQNHKPHVKNAITKLMSSHSAESNSSNSDRVVGFFVDMFCTSMIDVANELGIPCYLYFASPATFLSFMLHLPFLDAQNPAEFVDLGTELSIPGFVNSVPPLVLPTAVLNKKGDAYSWYLSHAQRYTETKGIVVNTFRELEPYALDSLDTSQVPQVYPIGPVLDLYEPTQNRDLGGCIQYESVIRWLDDQPSSSVMLLCFGSMGSLSGPQVREIAYGLERAGVRFIWALREPPKSQLDLPSEHENVEDVLPNGFLERTRELGMKNLAIVVII</sequence>
<protein>
    <recommendedName>
        <fullName evidence="5">UDP-glycosyltransferases domain-containing protein</fullName>
    </recommendedName>
</protein>
<dbReference type="InterPro" id="IPR050481">
    <property type="entry name" value="UDP-glycosyltransf_plant"/>
</dbReference>
<evidence type="ECO:0008006" key="5">
    <source>
        <dbReference type="Google" id="ProtNLM"/>
    </source>
</evidence>
<proteinExistence type="predicted"/>
<evidence type="ECO:0000256" key="1">
    <source>
        <dbReference type="ARBA" id="ARBA00022676"/>
    </source>
</evidence>
<dbReference type="Proteomes" id="UP000315295">
    <property type="component" value="Unassembled WGS sequence"/>
</dbReference>
<dbReference type="PANTHER" id="PTHR48048">
    <property type="entry name" value="GLYCOSYLTRANSFERASE"/>
    <property type="match status" value="1"/>
</dbReference>
<dbReference type="SUPFAM" id="SSF53756">
    <property type="entry name" value="UDP-Glycosyltransferase/glycogen phosphorylase"/>
    <property type="match status" value="1"/>
</dbReference>
<reference evidence="3 4" key="1">
    <citation type="journal article" date="2019" name="G3 (Bethesda)">
        <title>Sequencing of a Wild Apple (Malus baccata) Genome Unravels the Differences Between Cultivated and Wild Apple Species Regarding Disease Resistance and Cold Tolerance.</title>
        <authorList>
            <person name="Chen X."/>
        </authorList>
    </citation>
    <scope>NUCLEOTIDE SEQUENCE [LARGE SCALE GENOMIC DNA]</scope>
    <source>
        <strain evidence="4">cv. Shandingzi</strain>
        <tissue evidence="3">Leaves</tissue>
    </source>
</reference>
<dbReference type="InterPro" id="IPR002213">
    <property type="entry name" value="UDP_glucos_trans"/>
</dbReference>
<keyword evidence="4" id="KW-1185">Reference proteome</keyword>